<organism evidence="2 3">
    <name type="scientific">Bradyrhizobium japonicum</name>
    <dbReference type="NCBI Taxonomy" id="375"/>
    <lineage>
        <taxon>Bacteria</taxon>
        <taxon>Pseudomonadati</taxon>
        <taxon>Pseudomonadota</taxon>
        <taxon>Alphaproteobacteria</taxon>
        <taxon>Hyphomicrobiales</taxon>
        <taxon>Nitrobacteraceae</taxon>
        <taxon>Bradyrhizobium</taxon>
    </lineage>
</organism>
<sequence>MLEVRRGEWEVRDVQNTADILVDQEGSLEEPNYWEKTSHALLVGAILHVLYPEETKPTPASQPSCPIRSGRSRRRSPR</sequence>
<dbReference type="EMBL" id="JRPN01000036">
    <property type="protein sequence ID" value="KGT74113.1"/>
    <property type="molecule type" value="Genomic_DNA"/>
</dbReference>
<gene>
    <name evidence="2" type="ORF">MA20_40690</name>
</gene>
<dbReference type="Proteomes" id="UP000030377">
    <property type="component" value="Unassembled WGS sequence"/>
</dbReference>
<accession>A0A0A3YK85</accession>
<protein>
    <submittedName>
        <fullName evidence="2">Uncharacterized protein</fullName>
    </submittedName>
</protein>
<evidence type="ECO:0000256" key="1">
    <source>
        <dbReference type="SAM" id="MobiDB-lite"/>
    </source>
</evidence>
<dbReference type="STRING" id="375.BKD09_RS00185"/>
<name>A0A0A3YK85_BRAJP</name>
<comment type="caution">
    <text evidence="2">The sequence shown here is derived from an EMBL/GenBank/DDBJ whole genome shotgun (WGS) entry which is preliminary data.</text>
</comment>
<feature type="region of interest" description="Disordered" evidence="1">
    <location>
        <begin position="54"/>
        <end position="78"/>
    </location>
</feature>
<dbReference type="AlphaFoldDB" id="A0A0A3YK85"/>
<proteinExistence type="predicted"/>
<reference evidence="2 3" key="1">
    <citation type="submission" date="2014-09" db="EMBL/GenBank/DDBJ databases">
        <title>Draft genome of Bradyrhizobium japonicum Is-34.</title>
        <authorList>
            <person name="Tsurumaru H."/>
            <person name="Yamakawa T."/>
            <person name="Hashimoto S."/>
            <person name="Okizaki K."/>
            <person name="Kanesaki Y."/>
            <person name="Yoshikawa H."/>
            <person name="Yajima S."/>
        </authorList>
    </citation>
    <scope>NUCLEOTIDE SEQUENCE [LARGE SCALE GENOMIC DNA]</scope>
    <source>
        <strain evidence="2 3">Is-34</strain>
    </source>
</reference>
<evidence type="ECO:0000313" key="3">
    <source>
        <dbReference type="Proteomes" id="UP000030377"/>
    </source>
</evidence>
<evidence type="ECO:0000313" key="2">
    <source>
        <dbReference type="EMBL" id="KGT74113.1"/>
    </source>
</evidence>